<dbReference type="Proteomes" id="UP000008701">
    <property type="component" value="Chromosome"/>
</dbReference>
<dbReference type="EMBL" id="CP000492">
    <property type="protein sequence ID" value="ABL66674.1"/>
    <property type="molecule type" value="Genomic_DNA"/>
</dbReference>
<dbReference type="STRING" id="290317.Cpha266_2690"/>
<keyword evidence="2" id="KW-1185">Reference proteome</keyword>
<proteinExistence type="predicted"/>
<gene>
    <name evidence="1" type="ordered locus">Cpha266_2690</name>
</gene>
<accession>A1BJU7</accession>
<evidence type="ECO:0000313" key="2">
    <source>
        <dbReference type="Proteomes" id="UP000008701"/>
    </source>
</evidence>
<dbReference type="OrthoDB" id="1186202at2"/>
<reference evidence="1 2" key="1">
    <citation type="submission" date="2006-12" db="EMBL/GenBank/DDBJ databases">
        <title>Complete sequence of Chlorobium phaeobacteroides DSM 266.</title>
        <authorList>
            <consortium name="US DOE Joint Genome Institute"/>
            <person name="Copeland A."/>
            <person name="Lucas S."/>
            <person name="Lapidus A."/>
            <person name="Barry K."/>
            <person name="Detter J.C."/>
            <person name="Glavina del Rio T."/>
            <person name="Hammon N."/>
            <person name="Israni S."/>
            <person name="Pitluck S."/>
            <person name="Goltsman E."/>
            <person name="Schmutz J."/>
            <person name="Larimer F."/>
            <person name="Land M."/>
            <person name="Hauser L."/>
            <person name="Mikhailova N."/>
            <person name="Li T."/>
            <person name="Overmann J."/>
            <person name="Bryant D.A."/>
            <person name="Richardson P."/>
        </authorList>
    </citation>
    <scope>NUCLEOTIDE SEQUENCE [LARGE SCALE GENOMIC DNA]</scope>
    <source>
        <strain evidence="1 2">DSM 266</strain>
    </source>
</reference>
<dbReference type="AlphaFoldDB" id="A1BJU7"/>
<dbReference type="HOGENOM" id="CLU_099397_0_0_10"/>
<sequence>MSPTIREPLFSPALKVKETEQASFADLIRLVAESVADAQAALDRSSASLLRELAETPVEIIPSITETISQGGEVTYKHGKPRTVSLLDLGVMPTFYQFSQTVIEIQMDLKITEATTESGTRKGLVLLADTSAIRFERKLDRDMKIVSKITATLVPVPMPLRIEPVRSTENA</sequence>
<evidence type="ECO:0000313" key="1">
    <source>
        <dbReference type="EMBL" id="ABL66674.1"/>
    </source>
</evidence>
<name>A1BJU7_CHLPD</name>
<dbReference type="RefSeq" id="WP_015961201.1">
    <property type="nucleotide sequence ID" value="NC_008639.1"/>
</dbReference>
<dbReference type="eggNOG" id="ENOG5033JXY">
    <property type="taxonomic scope" value="Bacteria"/>
</dbReference>
<protein>
    <submittedName>
        <fullName evidence="1">Uncharacterized protein</fullName>
    </submittedName>
</protein>
<organism evidence="1 2">
    <name type="scientific">Chlorobium phaeobacteroides (strain DSM 266 / SMG 266 / 2430)</name>
    <dbReference type="NCBI Taxonomy" id="290317"/>
    <lineage>
        <taxon>Bacteria</taxon>
        <taxon>Pseudomonadati</taxon>
        <taxon>Chlorobiota</taxon>
        <taxon>Chlorobiia</taxon>
        <taxon>Chlorobiales</taxon>
        <taxon>Chlorobiaceae</taxon>
        <taxon>Chlorobium/Pelodictyon group</taxon>
        <taxon>Chlorobium</taxon>
    </lineage>
</organism>
<dbReference type="KEGG" id="cph:Cpha266_2690"/>